<feature type="domain" description="Glycosyl transferase family 28 C-terminal" evidence="2">
    <location>
        <begin position="205"/>
        <end position="321"/>
    </location>
</feature>
<dbReference type="EMBL" id="RDBE01000010">
    <property type="protein sequence ID" value="RLV47616.1"/>
    <property type="molecule type" value="Genomic_DNA"/>
</dbReference>
<evidence type="ECO:0000313" key="4">
    <source>
        <dbReference type="Proteomes" id="UP000281708"/>
    </source>
</evidence>
<evidence type="ECO:0000313" key="3">
    <source>
        <dbReference type="EMBL" id="RLV47616.1"/>
    </source>
</evidence>
<gene>
    <name evidence="3" type="ORF">D9V37_15750</name>
</gene>
<evidence type="ECO:0000256" key="1">
    <source>
        <dbReference type="SAM" id="MobiDB-lite"/>
    </source>
</evidence>
<dbReference type="PANTHER" id="PTHR21015">
    <property type="entry name" value="UDP-N-ACETYLGLUCOSAMINE--N-ACETYLMURAMYL-(PENTAPEPTIDE) PYROPHOSPHORYL-UNDECAPRENOL N-ACETYLGLUCOSAMINE TRANSFERASE 1"/>
    <property type="match status" value="1"/>
</dbReference>
<dbReference type="PANTHER" id="PTHR21015:SF22">
    <property type="entry name" value="GLYCOSYLTRANSFERASE"/>
    <property type="match status" value="1"/>
</dbReference>
<protein>
    <submittedName>
        <fullName evidence="3">Glycosyl transferase family 28</fullName>
    </submittedName>
</protein>
<name>A0A3L8NWJ3_9ACTN</name>
<sequence length="356" mass="38778">MTTTRTSDLRIPRQRAGSSRVDQVSVPRPKPTGPAITTGPRTLMVAATGGHLEQLFRFTSRFAPASGQVEWVTHDDPQSQSLLAHQKVHFIPYVPPRGWREILRTEPQALSILRQGRFDRVVSTGAGVAIPFVTTARMLGIPCHYIESAARADGPSLTGRVMQRTPGVNLYSQYSRWSDDRWSYRGSLFDSFRARPVAARAPRRVVVTLGTMRAYSFRRAVDRLIDILPAVLAPDAEVVWQVGATDPGGLAGDVRVSLANAELRALISSADLVIAHAGIGSALTALELGCRPVLLPRRAAHQEHVDDHQTLIARELDSRGLAISREADLVTADDLLAATAARVDLNQAPAPFSLRS</sequence>
<accession>A0A3L8NWJ3</accession>
<evidence type="ECO:0000259" key="2">
    <source>
        <dbReference type="Pfam" id="PF04101"/>
    </source>
</evidence>
<dbReference type="GO" id="GO:0016758">
    <property type="term" value="F:hexosyltransferase activity"/>
    <property type="evidence" value="ECO:0007669"/>
    <property type="project" value="InterPro"/>
</dbReference>
<dbReference type="Pfam" id="PF04101">
    <property type="entry name" value="Glyco_tran_28_C"/>
    <property type="match status" value="1"/>
</dbReference>
<proteinExistence type="predicted"/>
<dbReference type="AlphaFoldDB" id="A0A3L8NWJ3"/>
<keyword evidence="3" id="KW-0808">Transferase</keyword>
<dbReference type="Gene3D" id="3.40.50.2000">
    <property type="entry name" value="Glycogen Phosphorylase B"/>
    <property type="match status" value="2"/>
</dbReference>
<organism evidence="3 4">
    <name type="scientific">Nocardioides mangrovicus</name>
    <dbReference type="NCBI Taxonomy" id="2478913"/>
    <lineage>
        <taxon>Bacteria</taxon>
        <taxon>Bacillati</taxon>
        <taxon>Actinomycetota</taxon>
        <taxon>Actinomycetes</taxon>
        <taxon>Propionibacteriales</taxon>
        <taxon>Nocardioidaceae</taxon>
        <taxon>Nocardioides</taxon>
    </lineage>
</organism>
<reference evidence="3 4" key="1">
    <citation type="submission" date="2018-10" db="EMBL/GenBank/DDBJ databases">
        <title>Marmoricola sp. 4Q3S-7 whole genome shotgun sequence.</title>
        <authorList>
            <person name="Li F."/>
        </authorList>
    </citation>
    <scope>NUCLEOTIDE SEQUENCE [LARGE SCALE GENOMIC DNA]</scope>
    <source>
        <strain evidence="3 4">4Q3S-7</strain>
    </source>
</reference>
<feature type="region of interest" description="Disordered" evidence="1">
    <location>
        <begin position="1"/>
        <end position="38"/>
    </location>
</feature>
<dbReference type="SUPFAM" id="SSF53756">
    <property type="entry name" value="UDP-Glycosyltransferase/glycogen phosphorylase"/>
    <property type="match status" value="1"/>
</dbReference>
<comment type="caution">
    <text evidence="3">The sequence shown here is derived from an EMBL/GenBank/DDBJ whole genome shotgun (WGS) entry which is preliminary data.</text>
</comment>
<keyword evidence="4" id="KW-1185">Reference proteome</keyword>
<dbReference type="Proteomes" id="UP000281708">
    <property type="component" value="Unassembled WGS sequence"/>
</dbReference>
<dbReference type="InterPro" id="IPR007235">
    <property type="entry name" value="Glyco_trans_28_C"/>
</dbReference>